<dbReference type="InterPro" id="IPR013103">
    <property type="entry name" value="RVT_2"/>
</dbReference>
<dbReference type="InterPro" id="IPR057670">
    <property type="entry name" value="SH3_retrovirus"/>
</dbReference>
<dbReference type="Pfam" id="PF07727">
    <property type="entry name" value="RVT_2"/>
    <property type="match status" value="1"/>
</dbReference>
<evidence type="ECO:0000259" key="3">
    <source>
        <dbReference type="Pfam" id="PF25597"/>
    </source>
</evidence>
<name>A0AAV2YMF3_9STRA</name>
<feature type="domain" description="Reverse transcriptase Ty1/copia-type" evidence="2">
    <location>
        <begin position="265"/>
        <end position="341"/>
    </location>
</feature>
<feature type="domain" description="Retroviral polymerase SH3-like" evidence="3">
    <location>
        <begin position="56"/>
        <end position="104"/>
    </location>
</feature>
<evidence type="ECO:0000313" key="5">
    <source>
        <dbReference type="Proteomes" id="UP001146120"/>
    </source>
</evidence>
<dbReference type="AlphaFoldDB" id="A0AAV2YMF3"/>
<feature type="non-terminal residue" evidence="4">
    <location>
        <position position="1"/>
    </location>
</feature>
<feature type="non-terminal residue" evidence="4">
    <location>
        <position position="471"/>
    </location>
</feature>
<keyword evidence="5" id="KW-1185">Reference proteome</keyword>
<proteinExistence type="predicted"/>
<organism evidence="4 5">
    <name type="scientific">Lagenidium giganteum</name>
    <dbReference type="NCBI Taxonomy" id="4803"/>
    <lineage>
        <taxon>Eukaryota</taxon>
        <taxon>Sar</taxon>
        <taxon>Stramenopiles</taxon>
        <taxon>Oomycota</taxon>
        <taxon>Peronosporomycetes</taxon>
        <taxon>Pythiales</taxon>
        <taxon>Pythiaceae</taxon>
    </lineage>
</organism>
<gene>
    <name evidence="4" type="ORF">N0F65_007770</name>
</gene>
<evidence type="ECO:0000313" key="4">
    <source>
        <dbReference type="EMBL" id="DAZ95280.1"/>
    </source>
</evidence>
<protein>
    <recommendedName>
        <fullName evidence="6">Reverse transcriptase Ty1/copia-type domain-containing protein</fullName>
    </recommendedName>
</protein>
<accession>A0AAV2YMF3</accession>
<evidence type="ECO:0000259" key="2">
    <source>
        <dbReference type="Pfam" id="PF07727"/>
    </source>
</evidence>
<sequence>IPCVRVKSVHCRLHDSGQRKRYWAEALVAVADVRNTIPREGMDKSTFELTFKKPAPTAARFKLDDTGRKFVLLGYRKGQRLLDMATGRIISSRSVTFDEGAHQKQVRTVATLTWCLTSDRIVSAGGDRTNSQQRGDGVSYPLGHEVTTDGPSTPRASGTPMSSTPGRDGEDESRVWPVRKKCCVVRYEQEFQQPIQMDDFEADYPTLVVEVDDESAVTYVQIMQPEHRAEWQQAIESEMQSLREHNTWRLAPLSHDRTPNWGDTCVYVNRGSGFTIIVVYVDDLIVMALDRARVDDGTSGLKQDFRIKELGSLHYWLGIEVHRDRQRGTLAFSQRGYIDKIDTIPVDKIDTIPVLQDANPHTRQQTPIPTSPPPTQPSPRARTLTESLWVASSCTRPDIAHAVEEVAKHCEANHDSHWVAAKSILKYLVTMRDAALRYTSSRNALSWARGCELGVLLGRAAFDYWVLRLCG</sequence>
<evidence type="ECO:0000256" key="1">
    <source>
        <dbReference type="SAM" id="MobiDB-lite"/>
    </source>
</evidence>
<dbReference type="Proteomes" id="UP001146120">
    <property type="component" value="Unassembled WGS sequence"/>
</dbReference>
<feature type="region of interest" description="Disordered" evidence="1">
    <location>
        <begin position="125"/>
        <end position="173"/>
    </location>
</feature>
<feature type="region of interest" description="Disordered" evidence="1">
    <location>
        <begin position="358"/>
        <end position="380"/>
    </location>
</feature>
<comment type="caution">
    <text evidence="4">The sequence shown here is derived from an EMBL/GenBank/DDBJ whole genome shotgun (WGS) entry which is preliminary data.</text>
</comment>
<reference evidence="4" key="1">
    <citation type="submission" date="2022-11" db="EMBL/GenBank/DDBJ databases">
        <authorList>
            <person name="Morgan W.R."/>
            <person name="Tartar A."/>
        </authorList>
    </citation>
    <scope>NUCLEOTIDE SEQUENCE</scope>
    <source>
        <strain evidence="4">ARSEF 373</strain>
    </source>
</reference>
<dbReference type="Pfam" id="PF25597">
    <property type="entry name" value="SH3_retrovirus"/>
    <property type="match status" value="1"/>
</dbReference>
<evidence type="ECO:0008006" key="6">
    <source>
        <dbReference type="Google" id="ProtNLM"/>
    </source>
</evidence>
<dbReference type="EMBL" id="DAKRPA010000211">
    <property type="protein sequence ID" value="DAZ95280.1"/>
    <property type="molecule type" value="Genomic_DNA"/>
</dbReference>
<feature type="compositionally biased region" description="Polar residues" evidence="1">
    <location>
        <begin position="149"/>
        <end position="165"/>
    </location>
</feature>
<reference evidence="4" key="2">
    <citation type="journal article" date="2023" name="Microbiol Resour">
        <title>Decontamination and Annotation of the Draft Genome Sequence of the Oomycete Lagenidium giganteum ARSEF 373.</title>
        <authorList>
            <person name="Morgan W.R."/>
            <person name="Tartar A."/>
        </authorList>
    </citation>
    <scope>NUCLEOTIDE SEQUENCE</scope>
    <source>
        <strain evidence="4">ARSEF 373</strain>
    </source>
</reference>